<dbReference type="PANTHER" id="PTHR13806">
    <property type="entry name" value="FLOTILLIN-RELATED"/>
    <property type="match status" value="1"/>
</dbReference>
<dbReference type="Pfam" id="PF15975">
    <property type="entry name" value="Flot"/>
    <property type="match status" value="1"/>
</dbReference>
<dbReference type="SMART" id="SM00244">
    <property type="entry name" value="PHB"/>
    <property type="match status" value="1"/>
</dbReference>
<sequence length="601" mass="65117">MAKKTTEQIIEQTAEQITEQTAEILLDDGEIQMDFLIIGVPSVLALLLVIGLVLGRLYRRSTREVSLIRTGSGGKKVIMDGGVLVVPLLHEVSPVNMKTLRLEVKRDGEAALITQDRMRVDVGVEFYVSVMATSEGIARAAQTLGDRTFDVEQLREMIEGKLIDGLRAVAAQMTMDGLHENRADFVQEVQNAVSEDLTKNGLSLESVSLTALDQTPFEALDENNAFNAVGMRKLAEVIATSKMERAQIDADADVSVRRAAMEAQRQKLLIEQDEEQARIEQKERVETLRVAQEAEIAARTEDSVRETERSRIAREEAIRSADIERERKIRVAEITKERELEVTEQERQIIIQQKSEEESRARASADLARAEATKATEAVATARQVAEAEREKQIVLIQATREAERQATGIRLAAQAEKDAAADRAEARREEAQAEADALNIRAEAKKNDMLAEAEGKRAIVDAENALSAELIGMKIDLARLEAMPLIVAEMVKPAEKIDSIKIHQVGGIGPMGGAGGNGQAVQGGAGEKPVVNQALDSIMGMAVQMPALKKLGEELGLSMEDGVSGIASTALGVEAPKPSSVDEPSEGVAEASEVEPGSAA</sequence>
<keyword evidence="6" id="KW-0175">Coiled coil</keyword>
<evidence type="ECO:0000256" key="4">
    <source>
        <dbReference type="ARBA" id="ARBA00022475"/>
    </source>
</evidence>
<dbReference type="Gene3D" id="3.30.479.30">
    <property type="entry name" value="Band 7 domain"/>
    <property type="match status" value="1"/>
</dbReference>
<reference evidence="10 11" key="1">
    <citation type="submission" date="2024-04" db="EMBL/GenBank/DDBJ databases">
        <title>Draft genome sequence of Pseudophaeobacter arcticus NBRC 116598.</title>
        <authorList>
            <person name="Miyakawa T."/>
            <person name="Kusuya Y."/>
            <person name="Miura T."/>
        </authorList>
    </citation>
    <scope>NUCLEOTIDE SEQUENCE [LARGE SCALE GENOMIC DNA]</scope>
    <source>
        <strain evidence="10 11">SU-CL00105</strain>
    </source>
</reference>
<organism evidence="10 11">
    <name type="scientific">Pseudophaeobacter arcticus</name>
    <dbReference type="NCBI Taxonomy" id="385492"/>
    <lineage>
        <taxon>Bacteria</taxon>
        <taxon>Pseudomonadati</taxon>
        <taxon>Pseudomonadota</taxon>
        <taxon>Alphaproteobacteria</taxon>
        <taxon>Rhodobacterales</taxon>
        <taxon>Paracoccaceae</taxon>
        <taxon>Pseudophaeobacter</taxon>
    </lineage>
</organism>
<evidence type="ECO:0000313" key="10">
    <source>
        <dbReference type="EMBL" id="GAA6197718.1"/>
    </source>
</evidence>
<dbReference type="EMBL" id="BAABWU010000014">
    <property type="protein sequence ID" value="GAA6197718.1"/>
    <property type="molecule type" value="Genomic_DNA"/>
</dbReference>
<feature type="coiled-coil region" evidence="6">
    <location>
        <begin position="258"/>
        <end position="285"/>
    </location>
</feature>
<proteinExistence type="inferred from homology"/>
<keyword evidence="8" id="KW-1133">Transmembrane helix</keyword>
<feature type="domain" description="Band 7" evidence="9">
    <location>
        <begin position="55"/>
        <end position="224"/>
    </location>
</feature>
<gene>
    <name evidence="10" type="ORF">NBRC116598_31630</name>
</gene>
<feature type="region of interest" description="Disordered" evidence="7">
    <location>
        <begin position="570"/>
        <end position="601"/>
    </location>
</feature>
<dbReference type="CDD" id="cd03399">
    <property type="entry name" value="SPFH_flotillin"/>
    <property type="match status" value="1"/>
</dbReference>
<comment type="subcellular location">
    <subcellularLocation>
        <location evidence="2">Cell membrane</location>
    </subcellularLocation>
    <subcellularLocation>
        <location evidence="1">Membrane</location>
        <topology evidence="1">Single-pass membrane protein</topology>
    </subcellularLocation>
</comment>
<protein>
    <submittedName>
        <fullName evidence="10">Flotillin domain-containing protein</fullName>
    </submittedName>
</protein>
<evidence type="ECO:0000256" key="7">
    <source>
        <dbReference type="SAM" id="MobiDB-lite"/>
    </source>
</evidence>
<feature type="transmembrane region" description="Helical" evidence="8">
    <location>
        <begin position="35"/>
        <end position="54"/>
    </location>
</feature>
<evidence type="ECO:0000256" key="3">
    <source>
        <dbReference type="ARBA" id="ARBA00007161"/>
    </source>
</evidence>
<comment type="similarity">
    <text evidence="3">Belongs to the band 7/mec-2 family. Flotillin subfamily.</text>
</comment>
<evidence type="ECO:0000256" key="6">
    <source>
        <dbReference type="SAM" id="Coils"/>
    </source>
</evidence>
<name>A0ABQ0APA8_9RHOB</name>
<comment type="caution">
    <text evidence="10">The sequence shown here is derived from an EMBL/GenBank/DDBJ whole genome shotgun (WGS) entry which is preliminary data.</text>
</comment>
<dbReference type="InterPro" id="IPR031905">
    <property type="entry name" value="Flotillin_C"/>
</dbReference>
<dbReference type="SUPFAM" id="SSF117892">
    <property type="entry name" value="Band 7/SPFH domain"/>
    <property type="match status" value="1"/>
</dbReference>
<dbReference type="PANTHER" id="PTHR13806:SF31">
    <property type="entry name" value="FLOTILLIN-LIKE PROTEIN 1-RELATED"/>
    <property type="match status" value="1"/>
</dbReference>
<keyword evidence="11" id="KW-1185">Reference proteome</keyword>
<keyword evidence="4" id="KW-1003">Cell membrane</keyword>
<dbReference type="Pfam" id="PF01145">
    <property type="entry name" value="Band_7"/>
    <property type="match status" value="1"/>
</dbReference>
<evidence type="ECO:0000256" key="8">
    <source>
        <dbReference type="SAM" id="Phobius"/>
    </source>
</evidence>
<dbReference type="InterPro" id="IPR027705">
    <property type="entry name" value="Flotillin_fam"/>
</dbReference>
<keyword evidence="8" id="KW-0812">Transmembrane</keyword>
<dbReference type="InterPro" id="IPR036013">
    <property type="entry name" value="Band_7/SPFH_dom_sf"/>
</dbReference>
<accession>A0ABQ0APA8</accession>
<evidence type="ECO:0000256" key="2">
    <source>
        <dbReference type="ARBA" id="ARBA00004236"/>
    </source>
</evidence>
<evidence type="ECO:0000256" key="1">
    <source>
        <dbReference type="ARBA" id="ARBA00004167"/>
    </source>
</evidence>
<evidence type="ECO:0000313" key="11">
    <source>
        <dbReference type="Proteomes" id="UP001441944"/>
    </source>
</evidence>
<evidence type="ECO:0000259" key="9">
    <source>
        <dbReference type="SMART" id="SM00244"/>
    </source>
</evidence>
<dbReference type="Proteomes" id="UP001441944">
    <property type="component" value="Unassembled WGS sequence"/>
</dbReference>
<evidence type="ECO:0000256" key="5">
    <source>
        <dbReference type="ARBA" id="ARBA00023136"/>
    </source>
</evidence>
<feature type="coiled-coil region" evidence="6">
    <location>
        <begin position="413"/>
        <end position="449"/>
    </location>
</feature>
<dbReference type="InterPro" id="IPR001107">
    <property type="entry name" value="Band_7"/>
</dbReference>
<keyword evidence="5 8" id="KW-0472">Membrane</keyword>